<keyword evidence="2" id="KW-0238">DNA-binding</keyword>
<keyword evidence="1" id="KW-0805">Transcription regulation</keyword>
<evidence type="ECO:0000259" key="5">
    <source>
        <dbReference type="PROSITE" id="PS01124"/>
    </source>
</evidence>
<dbReference type="GO" id="GO:0043565">
    <property type="term" value="F:sequence-specific DNA binding"/>
    <property type="evidence" value="ECO:0007669"/>
    <property type="project" value="InterPro"/>
</dbReference>
<comment type="caution">
    <text evidence="6">The sequence shown here is derived from an EMBL/GenBank/DDBJ whole genome shotgun (WGS) entry which is preliminary data.</text>
</comment>
<dbReference type="PANTHER" id="PTHR43280:SF28">
    <property type="entry name" value="HTH-TYPE TRANSCRIPTIONAL ACTIVATOR RHAS"/>
    <property type="match status" value="1"/>
</dbReference>
<feature type="transmembrane region" description="Helical" evidence="4">
    <location>
        <begin position="12"/>
        <end position="35"/>
    </location>
</feature>
<dbReference type="InterPro" id="IPR020449">
    <property type="entry name" value="Tscrpt_reg_AraC-type_HTH"/>
</dbReference>
<dbReference type="Gene3D" id="1.10.10.60">
    <property type="entry name" value="Homeodomain-like"/>
    <property type="match status" value="2"/>
</dbReference>
<evidence type="ECO:0000256" key="2">
    <source>
        <dbReference type="ARBA" id="ARBA00023125"/>
    </source>
</evidence>
<reference evidence="7" key="2">
    <citation type="submission" date="2020-08" db="EMBL/GenBank/DDBJ databases">
        <title>The Agave Microbiome: Exploring the role of microbial communities in plant adaptations to desert environments.</title>
        <authorList>
            <person name="Partida-Martinez L.P."/>
        </authorList>
    </citation>
    <scope>NUCLEOTIDE SEQUENCE [LARGE SCALE GENOMIC DNA]</scope>
    <source>
        <strain evidence="7">AT2.8</strain>
    </source>
</reference>
<evidence type="ECO:0000313" key="7">
    <source>
        <dbReference type="Proteomes" id="UP000548423"/>
    </source>
</evidence>
<feature type="domain" description="HTH araC/xylS-type" evidence="5">
    <location>
        <begin position="639"/>
        <end position="738"/>
    </location>
</feature>
<reference evidence="7" key="1">
    <citation type="submission" date="2020-07" db="EMBL/GenBank/DDBJ databases">
        <authorList>
            <person name="Partida-Martinez L."/>
            <person name="Huntemann M."/>
            <person name="Clum A."/>
            <person name="Wang J."/>
            <person name="Palaniappan K."/>
            <person name="Ritter S."/>
            <person name="Chen I.-M."/>
            <person name="Stamatis D."/>
            <person name="Reddy T."/>
            <person name="O'Malley R."/>
            <person name="Daum C."/>
            <person name="Shapiro N."/>
            <person name="Ivanova N."/>
            <person name="Kyrpides N."/>
            <person name="Woyke T."/>
        </authorList>
    </citation>
    <scope>NUCLEOTIDE SEQUENCE [LARGE SCALE GENOMIC DNA]</scope>
    <source>
        <strain evidence="7">AT2.8</strain>
    </source>
</reference>
<protein>
    <submittedName>
        <fullName evidence="6">AraC-like DNA-binding protein</fullName>
    </submittedName>
</protein>
<dbReference type="Proteomes" id="UP000548423">
    <property type="component" value="Unassembled WGS sequence"/>
</dbReference>
<name>A0A852T455_9BACI</name>
<dbReference type="Pfam" id="PF12833">
    <property type="entry name" value="HTH_18"/>
    <property type="match status" value="1"/>
</dbReference>
<dbReference type="Gene3D" id="3.30.450.20">
    <property type="entry name" value="PAS domain"/>
    <property type="match status" value="1"/>
</dbReference>
<organism evidence="6 7">
    <name type="scientific">Neobacillus niacini</name>
    <dbReference type="NCBI Taxonomy" id="86668"/>
    <lineage>
        <taxon>Bacteria</taxon>
        <taxon>Bacillati</taxon>
        <taxon>Bacillota</taxon>
        <taxon>Bacilli</taxon>
        <taxon>Bacillales</taxon>
        <taxon>Bacillaceae</taxon>
        <taxon>Neobacillus</taxon>
    </lineage>
</organism>
<keyword evidence="4" id="KW-0472">Membrane</keyword>
<feature type="transmembrane region" description="Helical" evidence="4">
    <location>
        <begin position="294"/>
        <end position="314"/>
    </location>
</feature>
<dbReference type="PRINTS" id="PR00032">
    <property type="entry name" value="HTHARAC"/>
</dbReference>
<dbReference type="PANTHER" id="PTHR43280">
    <property type="entry name" value="ARAC-FAMILY TRANSCRIPTIONAL REGULATOR"/>
    <property type="match status" value="1"/>
</dbReference>
<dbReference type="AlphaFoldDB" id="A0A852T455"/>
<keyword evidence="4" id="KW-1133">Transmembrane helix</keyword>
<accession>A0A852T455</accession>
<evidence type="ECO:0000256" key="1">
    <source>
        <dbReference type="ARBA" id="ARBA00023015"/>
    </source>
</evidence>
<gene>
    <name evidence="6" type="ORF">F4694_000181</name>
</gene>
<keyword evidence="3" id="KW-0804">Transcription</keyword>
<sequence length="753" mass="85864">MRSLPKVQSKLLTKYVLSYVLMFFIPLITTSMIIYENSASSLQAGIEQSNIDKLNQVKAITDERMEELEKLALRISYDPRLTPFMVNDGFYSKEAVEELNKYKANSSIIKELFLYYHGDRNLYSSQGSYSLETFEKKYDFAKGNSGKIRTLLDSDVPVISPAELVKVNENEMDKLLVYLYPLKRSPATPYGSVTYFIEESAMTDLIKDTLSDFQGNAYIFDHQKNVLTSTINSAALSKADMQKLNNIKDGVSNLKINGEEFSVVSVKSSISGWTFVTVMPTHQFFKKVISLQRLLWMILASVIISGIGFSILLARKQYRPIHNLLDFIKSNQISHIDDMNELDTIKFTIDRVFKDHASLSEKIDSQAPYVRHQFLMQILNGKLTDETEINRLLESNSIPMYKDGYFVTAVSLRNLNMQEQEEMIHLLSKKSFLNAICYGVEVGYKEAIAVIVSMDKPCEPSKVVEDLHAYIKEHLGPEPVFSVGNVYTDKSRINHSFIEALAALEYRFMHGHKRITHFEEITNSTEKTIGYPKEEQIKLVQSLKQGDGIVALEAMNHMFASMIEKDISVQMVKCISFDIINTVLKAAIEAGLGNGNHPIGPIVDFNSIEELEKRLEPVVMAICKDIERKNECSRSRLGNEIIDYIQKNFSNYDLSLESTAQLFKLSTSYLSRFFKEQTGVTFTQYVWILRFEQVKRKLANTDETIRDIVLEAGYMDVANFTRKFKKAEGVTPGQYRSLYGGKKQSNTDEQLRG</sequence>
<keyword evidence="4" id="KW-0812">Transmembrane</keyword>
<evidence type="ECO:0000256" key="4">
    <source>
        <dbReference type="SAM" id="Phobius"/>
    </source>
</evidence>
<dbReference type="EMBL" id="JACCBX010000001">
    <property type="protein sequence ID" value="NYE03462.1"/>
    <property type="molecule type" value="Genomic_DNA"/>
</dbReference>
<dbReference type="InterPro" id="IPR009057">
    <property type="entry name" value="Homeodomain-like_sf"/>
</dbReference>
<dbReference type="SMART" id="SM00342">
    <property type="entry name" value="HTH_ARAC"/>
    <property type="match status" value="1"/>
</dbReference>
<proteinExistence type="predicted"/>
<dbReference type="SUPFAM" id="SSF46689">
    <property type="entry name" value="Homeodomain-like"/>
    <property type="match status" value="2"/>
</dbReference>
<dbReference type="GO" id="GO:0003700">
    <property type="term" value="F:DNA-binding transcription factor activity"/>
    <property type="evidence" value="ECO:0007669"/>
    <property type="project" value="InterPro"/>
</dbReference>
<evidence type="ECO:0000313" key="6">
    <source>
        <dbReference type="EMBL" id="NYE03462.1"/>
    </source>
</evidence>
<dbReference type="PROSITE" id="PS01124">
    <property type="entry name" value="HTH_ARAC_FAMILY_2"/>
    <property type="match status" value="1"/>
</dbReference>
<evidence type="ECO:0000256" key="3">
    <source>
        <dbReference type="ARBA" id="ARBA00023163"/>
    </source>
</evidence>
<dbReference type="InterPro" id="IPR018060">
    <property type="entry name" value="HTH_AraC"/>
</dbReference>